<dbReference type="PRINTS" id="PR00344">
    <property type="entry name" value="BCTRLSENSOR"/>
</dbReference>
<dbReference type="InterPro" id="IPR043150">
    <property type="entry name" value="Phytochrome_PHY_sf"/>
</dbReference>
<dbReference type="Proteomes" id="UP000642180">
    <property type="component" value="Unassembled WGS sequence"/>
</dbReference>
<dbReference type="GO" id="GO:0009584">
    <property type="term" value="P:detection of visible light"/>
    <property type="evidence" value="ECO:0007669"/>
    <property type="project" value="InterPro"/>
</dbReference>
<reference evidence="9" key="1">
    <citation type="journal article" date="2019" name="Int. J. Syst. Evol. Microbiol.">
        <title>The Global Catalogue of Microorganisms (GCM) 10K type strain sequencing project: providing services to taxonomists for standard genome sequencing and annotation.</title>
        <authorList>
            <consortium name="The Broad Institute Genomics Platform"/>
            <consortium name="The Broad Institute Genome Sequencing Center for Infectious Disease"/>
            <person name="Wu L."/>
            <person name="Ma J."/>
        </authorList>
    </citation>
    <scope>NUCLEOTIDE SEQUENCE [LARGE SCALE GENOMIC DNA]</scope>
    <source>
        <strain evidence="9">CCM 2767</strain>
    </source>
</reference>
<dbReference type="EC" id="2.7.13.3" evidence="3"/>
<dbReference type="InterPro" id="IPR003661">
    <property type="entry name" value="HisK_dim/P_dom"/>
</dbReference>
<dbReference type="InterPro" id="IPR036890">
    <property type="entry name" value="HATPase_C_sf"/>
</dbReference>
<accession>A0A8J3AQH4</accession>
<protein>
    <recommendedName>
        <fullName evidence="3">histidine kinase</fullName>
        <ecNumber evidence="3">2.7.13.3</ecNumber>
    </recommendedName>
</protein>
<dbReference type="GO" id="GO:0000155">
    <property type="term" value="F:phosphorelay sensor kinase activity"/>
    <property type="evidence" value="ECO:0007669"/>
    <property type="project" value="InterPro"/>
</dbReference>
<evidence type="ECO:0000256" key="5">
    <source>
        <dbReference type="ARBA" id="ARBA00022679"/>
    </source>
</evidence>
<dbReference type="GO" id="GO:0000156">
    <property type="term" value="F:phosphorelay response regulator activity"/>
    <property type="evidence" value="ECO:0007669"/>
    <property type="project" value="TreeGrafter"/>
</dbReference>
<dbReference type="SUPFAM" id="SSF55781">
    <property type="entry name" value="GAF domain-like"/>
    <property type="match status" value="1"/>
</dbReference>
<dbReference type="GO" id="GO:0006355">
    <property type="term" value="P:regulation of DNA-templated transcription"/>
    <property type="evidence" value="ECO:0007669"/>
    <property type="project" value="InterPro"/>
</dbReference>
<proteinExistence type="predicted"/>
<dbReference type="SUPFAM" id="SSF47384">
    <property type="entry name" value="Homodimeric domain of signal transducing histidine kinase"/>
    <property type="match status" value="1"/>
</dbReference>
<name>A0A8J3AQH4_9BURK</name>
<dbReference type="EMBL" id="BMDI01000001">
    <property type="protein sequence ID" value="GGI18190.1"/>
    <property type="molecule type" value="Genomic_DNA"/>
</dbReference>
<dbReference type="GO" id="GO:0007234">
    <property type="term" value="P:osmosensory signaling via phosphorelay pathway"/>
    <property type="evidence" value="ECO:0007669"/>
    <property type="project" value="TreeGrafter"/>
</dbReference>
<dbReference type="Pfam" id="PF00512">
    <property type="entry name" value="HisKA"/>
    <property type="match status" value="1"/>
</dbReference>
<evidence type="ECO:0000259" key="7">
    <source>
        <dbReference type="PROSITE" id="PS50109"/>
    </source>
</evidence>
<dbReference type="PROSITE" id="PS50109">
    <property type="entry name" value="HIS_KIN"/>
    <property type="match status" value="1"/>
</dbReference>
<dbReference type="FunFam" id="3.30.565.10:FF:000006">
    <property type="entry name" value="Sensor histidine kinase WalK"/>
    <property type="match status" value="1"/>
</dbReference>
<dbReference type="InterPro" id="IPR003594">
    <property type="entry name" value="HATPase_dom"/>
</dbReference>
<dbReference type="CDD" id="cd00082">
    <property type="entry name" value="HisKA"/>
    <property type="match status" value="1"/>
</dbReference>
<keyword evidence="4" id="KW-0597">Phosphoprotein</keyword>
<dbReference type="Pfam" id="PF00360">
    <property type="entry name" value="PHY"/>
    <property type="match status" value="1"/>
</dbReference>
<dbReference type="InterPro" id="IPR036097">
    <property type="entry name" value="HisK_dim/P_sf"/>
</dbReference>
<evidence type="ECO:0000256" key="4">
    <source>
        <dbReference type="ARBA" id="ARBA00022553"/>
    </source>
</evidence>
<dbReference type="SUPFAM" id="SSF55874">
    <property type="entry name" value="ATPase domain of HSP90 chaperone/DNA topoisomerase II/histidine kinase"/>
    <property type="match status" value="1"/>
</dbReference>
<keyword evidence="5" id="KW-0808">Transferase</keyword>
<sequence length="417" mass="46528">MLATLSQSGDFSGNMSRVASDLLEFANASGAALVQGSYISVFGKTPEVQKISELVTWLERKAFDDIYHTDSLSKEFAPAVEYKDVASGVLAVSISQIHKHYLIWFRPEVVQTIDWAGNPYAKMRAASMSETLSPRRSFEVWSETVQATSRLWRPSEIETVLEFRTAILGIVLQRAEEMAEMAEHLGRVNKELESFSYSVSHDLRSPLRHIAGFADLLLEMESDALSERGVSFIGKIKSSAHFAGKLVDDLLSFSQMGRSALTLSSVDMNELVDACIERFSNEVGGRKITWNIAPLPVVTGDATFLNLALYNLLSNAVKYSRNRDESIIEVFSEETTSAYVFHIRDNGVGFDKNYVHKLFGVFQRLHRMEEFEGTGIGLANVKRIIERHGGAVWADSTLNEGSVFSFSLPKQVQVEEE</sequence>
<gene>
    <name evidence="8" type="ORF">GCM10008066_12760</name>
</gene>
<dbReference type="InterPro" id="IPR005467">
    <property type="entry name" value="His_kinase_dom"/>
</dbReference>
<keyword evidence="6" id="KW-0418">Kinase</keyword>
<evidence type="ECO:0000313" key="8">
    <source>
        <dbReference type="EMBL" id="GGI18190.1"/>
    </source>
</evidence>
<dbReference type="PANTHER" id="PTHR42878">
    <property type="entry name" value="TWO-COMPONENT HISTIDINE KINASE"/>
    <property type="match status" value="1"/>
</dbReference>
<dbReference type="GO" id="GO:0005886">
    <property type="term" value="C:plasma membrane"/>
    <property type="evidence" value="ECO:0007669"/>
    <property type="project" value="UniProtKB-SubCell"/>
</dbReference>
<dbReference type="InterPro" id="IPR013515">
    <property type="entry name" value="Phytochrome_cen-reg"/>
</dbReference>
<dbReference type="Gene3D" id="1.10.287.130">
    <property type="match status" value="1"/>
</dbReference>
<comment type="catalytic activity">
    <reaction evidence="1">
        <text>ATP + protein L-histidine = ADP + protein N-phospho-L-histidine.</text>
        <dbReference type="EC" id="2.7.13.3"/>
    </reaction>
</comment>
<organism evidence="8 9">
    <name type="scientific">Oxalicibacterium faecigallinarum</name>
    <dbReference type="NCBI Taxonomy" id="573741"/>
    <lineage>
        <taxon>Bacteria</taxon>
        <taxon>Pseudomonadati</taxon>
        <taxon>Pseudomonadota</taxon>
        <taxon>Betaproteobacteria</taxon>
        <taxon>Burkholderiales</taxon>
        <taxon>Oxalobacteraceae</taxon>
        <taxon>Oxalicibacterium</taxon>
    </lineage>
</organism>
<dbReference type="PANTHER" id="PTHR42878:SF15">
    <property type="entry name" value="BACTERIOPHYTOCHROME"/>
    <property type="match status" value="1"/>
</dbReference>
<feature type="domain" description="Histidine kinase" evidence="7">
    <location>
        <begin position="198"/>
        <end position="412"/>
    </location>
</feature>
<dbReference type="AlphaFoldDB" id="A0A8J3AQH4"/>
<evidence type="ECO:0000256" key="6">
    <source>
        <dbReference type="ARBA" id="ARBA00022777"/>
    </source>
</evidence>
<dbReference type="Gene3D" id="3.30.450.270">
    <property type="match status" value="2"/>
</dbReference>
<dbReference type="InterPro" id="IPR004358">
    <property type="entry name" value="Sig_transdc_His_kin-like_C"/>
</dbReference>
<dbReference type="InterPro" id="IPR050351">
    <property type="entry name" value="BphY/WalK/GraS-like"/>
</dbReference>
<dbReference type="Pfam" id="PF02518">
    <property type="entry name" value="HATPase_c"/>
    <property type="match status" value="1"/>
</dbReference>
<evidence type="ECO:0000256" key="2">
    <source>
        <dbReference type="ARBA" id="ARBA00004429"/>
    </source>
</evidence>
<dbReference type="Gene3D" id="3.30.565.10">
    <property type="entry name" value="Histidine kinase-like ATPase, C-terminal domain"/>
    <property type="match status" value="1"/>
</dbReference>
<comment type="subcellular location">
    <subcellularLocation>
        <location evidence="2">Cell inner membrane</location>
        <topology evidence="2">Multi-pass membrane protein</topology>
    </subcellularLocation>
</comment>
<dbReference type="SMART" id="SM00388">
    <property type="entry name" value="HisKA"/>
    <property type="match status" value="1"/>
</dbReference>
<comment type="caution">
    <text evidence="8">The sequence shown here is derived from an EMBL/GenBank/DDBJ whole genome shotgun (WGS) entry which is preliminary data.</text>
</comment>
<dbReference type="RefSeq" id="WP_229726263.1">
    <property type="nucleotide sequence ID" value="NZ_BMDI01000001.1"/>
</dbReference>
<keyword evidence="9" id="KW-1185">Reference proteome</keyword>
<evidence type="ECO:0000256" key="3">
    <source>
        <dbReference type="ARBA" id="ARBA00012438"/>
    </source>
</evidence>
<dbReference type="GO" id="GO:0030295">
    <property type="term" value="F:protein kinase activator activity"/>
    <property type="evidence" value="ECO:0007669"/>
    <property type="project" value="TreeGrafter"/>
</dbReference>
<evidence type="ECO:0000256" key="1">
    <source>
        <dbReference type="ARBA" id="ARBA00000085"/>
    </source>
</evidence>
<evidence type="ECO:0000313" key="9">
    <source>
        <dbReference type="Proteomes" id="UP000642180"/>
    </source>
</evidence>
<dbReference type="SMART" id="SM00387">
    <property type="entry name" value="HATPase_c"/>
    <property type="match status" value="1"/>
</dbReference>